<dbReference type="EMBL" id="PDCK01000039">
    <property type="protein sequence ID" value="PRQ57365.1"/>
    <property type="molecule type" value="Genomic_DNA"/>
</dbReference>
<dbReference type="AlphaFoldDB" id="A0A2P6SFA5"/>
<keyword evidence="1" id="KW-1133">Transmembrane helix</keyword>
<name>A0A2P6SFA5_ROSCH</name>
<protein>
    <submittedName>
        <fullName evidence="2">Uncharacterized protein</fullName>
    </submittedName>
</protein>
<keyword evidence="1" id="KW-0472">Membrane</keyword>
<proteinExistence type="predicted"/>
<feature type="transmembrane region" description="Helical" evidence="1">
    <location>
        <begin position="12"/>
        <end position="33"/>
    </location>
</feature>
<evidence type="ECO:0000313" key="3">
    <source>
        <dbReference type="Proteomes" id="UP000238479"/>
    </source>
</evidence>
<organism evidence="2 3">
    <name type="scientific">Rosa chinensis</name>
    <name type="common">China rose</name>
    <dbReference type="NCBI Taxonomy" id="74649"/>
    <lineage>
        <taxon>Eukaryota</taxon>
        <taxon>Viridiplantae</taxon>
        <taxon>Streptophyta</taxon>
        <taxon>Embryophyta</taxon>
        <taxon>Tracheophyta</taxon>
        <taxon>Spermatophyta</taxon>
        <taxon>Magnoliopsida</taxon>
        <taxon>eudicotyledons</taxon>
        <taxon>Gunneridae</taxon>
        <taxon>Pentapetalae</taxon>
        <taxon>rosids</taxon>
        <taxon>fabids</taxon>
        <taxon>Rosales</taxon>
        <taxon>Rosaceae</taxon>
        <taxon>Rosoideae</taxon>
        <taxon>Rosoideae incertae sedis</taxon>
        <taxon>Rosa</taxon>
    </lineage>
</organism>
<comment type="caution">
    <text evidence="2">The sequence shown here is derived from an EMBL/GenBank/DDBJ whole genome shotgun (WGS) entry which is preliminary data.</text>
</comment>
<gene>
    <name evidence="2" type="ORF">RchiOBHm_Chr1g0347551</name>
</gene>
<sequence length="72" mass="8193">MRVLRQSTGDNHLILHLGINFLIADDMLGILAVKLKKGSALALWAVKTRKVYTQDELDEVRIEVDDYLQTLL</sequence>
<keyword evidence="3" id="KW-1185">Reference proteome</keyword>
<evidence type="ECO:0000256" key="1">
    <source>
        <dbReference type="SAM" id="Phobius"/>
    </source>
</evidence>
<dbReference type="STRING" id="74649.A0A2P6SFA5"/>
<accession>A0A2P6SFA5</accession>
<reference evidence="2 3" key="1">
    <citation type="journal article" date="2018" name="Nat. Genet.">
        <title>The Rosa genome provides new insights in the design of modern roses.</title>
        <authorList>
            <person name="Bendahmane M."/>
        </authorList>
    </citation>
    <scope>NUCLEOTIDE SEQUENCE [LARGE SCALE GENOMIC DNA]</scope>
    <source>
        <strain evidence="3">cv. Old Blush</strain>
    </source>
</reference>
<dbReference type="Proteomes" id="UP000238479">
    <property type="component" value="Chromosome 1"/>
</dbReference>
<dbReference type="Gramene" id="PRQ57365">
    <property type="protein sequence ID" value="PRQ57365"/>
    <property type="gene ID" value="RchiOBHm_Chr1g0347551"/>
</dbReference>
<keyword evidence="1" id="KW-0812">Transmembrane</keyword>
<evidence type="ECO:0000313" key="2">
    <source>
        <dbReference type="EMBL" id="PRQ57365.1"/>
    </source>
</evidence>